<dbReference type="InterPro" id="IPR014044">
    <property type="entry name" value="CAP_dom"/>
</dbReference>
<feature type="signal peptide" evidence="1">
    <location>
        <begin position="1"/>
        <end position="24"/>
    </location>
</feature>
<keyword evidence="4" id="KW-1185">Reference proteome</keyword>
<dbReference type="Pfam" id="PF00188">
    <property type="entry name" value="CAP"/>
    <property type="match status" value="1"/>
</dbReference>
<dbReference type="RefSeq" id="WP_165873334.1">
    <property type="nucleotide sequence ID" value="NZ_JANKAQ010000006.1"/>
</dbReference>
<dbReference type="EMBL" id="SLXA01000007">
    <property type="protein sequence ID" value="TCO84402.1"/>
    <property type="molecule type" value="Genomic_DNA"/>
</dbReference>
<gene>
    <name evidence="3" type="ORF">EV212_1072</name>
</gene>
<evidence type="ECO:0000313" key="3">
    <source>
        <dbReference type="EMBL" id="TCO84402.1"/>
    </source>
</evidence>
<dbReference type="PANTHER" id="PTHR31157:SF1">
    <property type="entry name" value="SCP DOMAIN-CONTAINING PROTEIN"/>
    <property type="match status" value="1"/>
</dbReference>
<proteinExistence type="predicted"/>
<reference evidence="3 4" key="1">
    <citation type="submission" date="2019-03" db="EMBL/GenBank/DDBJ databases">
        <title>Genomic Encyclopedia of Type Strains, Phase IV (KMG-IV): sequencing the most valuable type-strain genomes for metagenomic binning, comparative biology and taxonomic classification.</title>
        <authorList>
            <person name="Goeker M."/>
        </authorList>
    </citation>
    <scope>NUCLEOTIDE SEQUENCE [LARGE SCALE GENOMIC DNA]</scope>
    <source>
        <strain evidence="3 4">DSM 28559</strain>
    </source>
</reference>
<protein>
    <submittedName>
        <fullName evidence="3">Uncharacterized protein DUF4214</fullName>
    </submittedName>
</protein>
<evidence type="ECO:0000259" key="2">
    <source>
        <dbReference type="SMART" id="SM00198"/>
    </source>
</evidence>
<dbReference type="InterPro" id="IPR038255">
    <property type="entry name" value="PBS_linker_sf"/>
</dbReference>
<dbReference type="Proteomes" id="UP000295711">
    <property type="component" value="Unassembled WGS sequence"/>
</dbReference>
<evidence type="ECO:0000313" key="4">
    <source>
        <dbReference type="Proteomes" id="UP000295711"/>
    </source>
</evidence>
<sequence>MRKRIGVIVLSLSLAMTPTMNAFAADETEVTETMPETIEETVIGTKTETITETSEETSLQEEIESITVGATEETIVETEDGTVSETETESRGFTEQLIEEHSEEGILEEAPDEFYACYDGILDFTDPNSEIIPLILPCTYNYSMAHEVLRLVNQVRAEYGIAPLVWDSELEEAACVRAVECSLVFDHTRPNGQSCSSLTDKMYGENIAAGFGSAESVVAGWMNSAGHRANILNPDFKSMGVSAAYSDGVIYWSQNFGISNGDGHYIADGQEGMALIIEARGTEAACQVKNFVIRLYEKVLGRKADPVGLAEWFNQLILGNNTGADVAQGFFFSDEFKSKNTSNEAYVDVLYATMFDRAADPSGKSAWLDILDTGFSRTYAYRGFVESQEFTKLCESYGIQRGSVTLTEPRDQNDGITRFVSRLYSKALGRTPDISGLNAWTNVILNKESSPEKVAFGFFFSDEMKKKNLSNEEFTKVLYRVFLNREADSAGLESWVKLLEDGMRRQAVMYGVSKSQEFGDILRSFGLEPTQGTIVYVTSSGERYHKNGCRTVRGNTLPLIIEDAESIGYTPCGVCYR</sequence>
<dbReference type="Gene3D" id="3.40.33.10">
    <property type="entry name" value="CAP"/>
    <property type="match status" value="1"/>
</dbReference>
<evidence type="ECO:0000256" key="1">
    <source>
        <dbReference type="SAM" id="SignalP"/>
    </source>
</evidence>
<dbReference type="Gene3D" id="1.10.3130.20">
    <property type="entry name" value="Phycobilisome linker domain"/>
    <property type="match status" value="2"/>
</dbReference>
<comment type="caution">
    <text evidence="3">The sequence shown here is derived from an EMBL/GenBank/DDBJ whole genome shotgun (WGS) entry which is preliminary data.</text>
</comment>
<keyword evidence="1" id="KW-0732">Signal</keyword>
<name>A0A4R2LBJ9_9FIRM</name>
<dbReference type="PANTHER" id="PTHR31157">
    <property type="entry name" value="SCP DOMAIN-CONTAINING PROTEIN"/>
    <property type="match status" value="1"/>
</dbReference>
<dbReference type="Pfam" id="PF13946">
    <property type="entry name" value="DUF4214"/>
    <property type="match status" value="2"/>
</dbReference>
<dbReference type="AlphaFoldDB" id="A0A4R2LBJ9"/>
<dbReference type="SUPFAM" id="SSF55797">
    <property type="entry name" value="PR-1-like"/>
    <property type="match status" value="1"/>
</dbReference>
<feature type="domain" description="SCP" evidence="2">
    <location>
        <begin position="143"/>
        <end position="261"/>
    </location>
</feature>
<dbReference type="InterPro" id="IPR035940">
    <property type="entry name" value="CAP_sf"/>
</dbReference>
<organism evidence="3 4">
    <name type="scientific">Frisingicoccus caecimuris</name>
    <dbReference type="NCBI Taxonomy" id="1796636"/>
    <lineage>
        <taxon>Bacteria</taxon>
        <taxon>Bacillati</taxon>
        <taxon>Bacillota</taxon>
        <taxon>Clostridia</taxon>
        <taxon>Lachnospirales</taxon>
        <taxon>Lachnospiraceae</taxon>
        <taxon>Frisingicoccus</taxon>
    </lineage>
</organism>
<accession>A0A4R2LBJ9</accession>
<dbReference type="SMART" id="SM00198">
    <property type="entry name" value="SCP"/>
    <property type="match status" value="1"/>
</dbReference>
<dbReference type="CDD" id="cd05379">
    <property type="entry name" value="CAP_bacterial"/>
    <property type="match status" value="1"/>
</dbReference>
<feature type="chain" id="PRO_5020686182" evidence="1">
    <location>
        <begin position="25"/>
        <end position="577"/>
    </location>
</feature>
<dbReference type="InterPro" id="IPR025282">
    <property type="entry name" value="DUF4214"/>
</dbReference>